<gene>
    <name evidence="4" type="ORF">TAV2_LOCUS14401</name>
</gene>
<dbReference type="Pfam" id="PF02704">
    <property type="entry name" value="GASA"/>
    <property type="match status" value="1"/>
</dbReference>
<evidence type="ECO:0000313" key="5">
    <source>
        <dbReference type="Proteomes" id="UP000836841"/>
    </source>
</evidence>
<keyword evidence="5" id="KW-1185">Reference proteome</keyword>
<reference evidence="4 5" key="1">
    <citation type="submission" date="2022-03" db="EMBL/GenBank/DDBJ databases">
        <authorList>
            <person name="Nunn A."/>
            <person name="Chopra R."/>
            <person name="Nunn A."/>
            <person name="Contreras Garrido A."/>
        </authorList>
    </citation>
    <scope>NUCLEOTIDE SEQUENCE [LARGE SCALE GENOMIC DNA]</scope>
</reference>
<evidence type="ECO:0000256" key="2">
    <source>
        <dbReference type="ARBA" id="ARBA00022941"/>
    </source>
</evidence>
<dbReference type="GO" id="GO:0009740">
    <property type="term" value="P:gibberellic acid mediated signaling pathway"/>
    <property type="evidence" value="ECO:0007669"/>
    <property type="project" value="UniProtKB-KW"/>
</dbReference>
<comment type="similarity">
    <text evidence="1">Belongs to the GASA family.</text>
</comment>
<proteinExistence type="inferred from homology"/>
<dbReference type="AlphaFoldDB" id="A0AAU9SDS9"/>
<dbReference type="PANTHER" id="PTHR23201">
    <property type="entry name" value="EXTENSIN, PROLINE-RICH PROTEIN"/>
    <property type="match status" value="1"/>
</dbReference>
<dbReference type="EMBL" id="OU466860">
    <property type="protein sequence ID" value="CAH2060326.1"/>
    <property type="molecule type" value="Genomic_DNA"/>
</dbReference>
<feature type="signal peptide" evidence="3">
    <location>
        <begin position="1"/>
        <end position="20"/>
    </location>
</feature>
<dbReference type="InterPro" id="IPR003854">
    <property type="entry name" value="GASA"/>
</dbReference>
<dbReference type="PANTHER" id="PTHR23201:SF141">
    <property type="entry name" value="GIBBERELLIN-REGULATED PROTEIN 10"/>
    <property type="match status" value="1"/>
</dbReference>
<name>A0AAU9SDS9_THLAR</name>
<feature type="chain" id="PRO_5043964631" evidence="3">
    <location>
        <begin position="21"/>
        <end position="86"/>
    </location>
</feature>
<evidence type="ECO:0000313" key="4">
    <source>
        <dbReference type="EMBL" id="CAH2060326.1"/>
    </source>
</evidence>
<dbReference type="Proteomes" id="UP000836841">
    <property type="component" value="Chromosome 4"/>
</dbReference>
<keyword evidence="2" id="KW-0939">Gibberellin signaling pathway</keyword>
<organism evidence="4 5">
    <name type="scientific">Thlaspi arvense</name>
    <name type="common">Field penny-cress</name>
    <dbReference type="NCBI Taxonomy" id="13288"/>
    <lineage>
        <taxon>Eukaryota</taxon>
        <taxon>Viridiplantae</taxon>
        <taxon>Streptophyta</taxon>
        <taxon>Embryophyta</taxon>
        <taxon>Tracheophyta</taxon>
        <taxon>Spermatophyta</taxon>
        <taxon>Magnoliopsida</taxon>
        <taxon>eudicotyledons</taxon>
        <taxon>Gunneridae</taxon>
        <taxon>Pentapetalae</taxon>
        <taxon>rosids</taxon>
        <taxon>malvids</taxon>
        <taxon>Brassicales</taxon>
        <taxon>Brassicaceae</taxon>
        <taxon>Thlaspideae</taxon>
        <taxon>Thlaspi</taxon>
    </lineage>
</organism>
<evidence type="ECO:0000256" key="3">
    <source>
        <dbReference type="SAM" id="SignalP"/>
    </source>
</evidence>
<keyword evidence="3" id="KW-0732">Signal</keyword>
<accession>A0AAU9SDS9</accession>
<evidence type="ECO:0000256" key="1">
    <source>
        <dbReference type="ARBA" id="ARBA00010582"/>
    </source>
</evidence>
<sequence length="86" mass="9522">MKLTAIQFSLIFFLLTSILCILSDSPCAGKCKVRCSKATAQEDCPKYCNICCEKCNYCVPSGTFGTRDECPCYRDLKNSKGESKCP</sequence>
<protein>
    <submittedName>
        <fullName evidence="4">Uncharacterized protein</fullName>
    </submittedName>
</protein>